<evidence type="ECO:0000256" key="2">
    <source>
        <dbReference type="ARBA" id="ARBA00023002"/>
    </source>
</evidence>
<comment type="similarity">
    <text evidence="1">Belongs to the short-chain dehydrogenases/reductases (SDR) family.</text>
</comment>
<dbReference type="PANTHER" id="PTHR42901:SF1">
    <property type="entry name" value="ALCOHOL DEHYDROGENASE"/>
    <property type="match status" value="1"/>
</dbReference>
<reference evidence="4 5" key="1">
    <citation type="submission" date="2015-09" db="EMBL/GenBank/DDBJ databases">
        <authorList>
            <consortium name="Swine Surveillance"/>
        </authorList>
    </citation>
    <scope>NUCLEOTIDE SEQUENCE [LARGE SCALE GENOMIC DNA]</scope>
    <source>
        <strain evidence="4 5">CECT 5294</strain>
    </source>
</reference>
<dbReference type="Pfam" id="PF00106">
    <property type="entry name" value="adh_short"/>
    <property type="match status" value="1"/>
</dbReference>
<organism evidence="4 5">
    <name type="scientific">Thalassobacter stenotrophicus</name>
    <dbReference type="NCBI Taxonomy" id="266809"/>
    <lineage>
        <taxon>Bacteria</taxon>
        <taxon>Pseudomonadati</taxon>
        <taxon>Pseudomonadota</taxon>
        <taxon>Alphaproteobacteria</taxon>
        <taxon>Rhodobacterales</taxon>
        <taxon>Roseobacteraceae</taxon>
        <taxon>Thalassobacter</taxon>
    </lineage>
</organism>
<evidence type="ECO:0000256" key="1">
    <source>
        <dbReference type="ARBA" id="ARBA00006484"/>
    </source>
</evidence>
<dbReference type="Proteomes" id="UP000051298">
    <property type="component" value="Unassembled WGS sequence"/>
</dbReference>
<feature type="region of interest" description="Disordered" evidence="3">
    <location>
        <begin position="189"/>
        <end position="239"/>
    </location>
</feature>
<dbReference type="InterPro" id="IPR036291">
    <property type="entry name" value="NAD(P)-bd_dom_sf"/>
</dbReference>
<sequence>MPLHDVAGRATCSAMTQNTPPSLALITGASRGLGAGIAIALAARGTHIMAVARTTGALEELDDKIKAVGGVATLAPMDITNDGAMQHLCRSVHERWGSLPLWVHTAIHTPPLAPVTQIDAKAMDKSIANNIKAVSTLMTYVNPLLQAAAPNAHAVFLDDTSDAAFSGAYAATKAATRTLVRHWQREATTPSAPSVHLLEPAPTATASRARFYPGEDRSTLASPADEGERLVASLFGPRP</sequence>
<dbReference type="GO" id="GO:0016491">
    <property type="term" value="F:oxidoreductase activity"/>
    <property type="evidence" value="ECO:0007669"/>
    <property type="project" value="UniProtKB-KW"/>
</dbReference>
<dbReference type="Gene3D" id="3.40.50.720">
    <property type="entry name" value="NAD(P)-binding Rossmann-like Domain"/>
    <property type="match status" value="1"/>
</dbReference>
<dbReference type="SUPFAM" id="SSF51735">
    <property type="entry name" value="NAD(P)-binding Rossmann-fold domains"/>
    <property type="match status" value="1"/>
</dbReference>
<dbReference type="AlphaFoldDB" id="A0A0N7LT32"/>
<dbReference type="InterPro" id="IPR002347">
    <property type="entry name" value="SDR_fam"/>
</dbReference>
<name>A0A0N7LT32_9RHOB</name>
<protein>
    <submittedName>
        <fullName evidence="4">Fatty acyl-CoA reductase</fullName>
        <ecNumber evidence="4">1.2.1.-</ecNumber>
    </submittedName>
</protein>
<dbReference type="STRING" id="266809.PM03_04625"/>
<dbReference type="EMBL" id="CYRX01000010">
    <property type="protein sequence ID" value="CUH59570.1"/>
    <property type="molecule type" value="Genomic_DNA"/>
</dbReference>
<keyword evidence="2 4" id="KW-0560">Oxidoreductase</keyword>
<dbReference type="PANTHER" id="PTHR42901">
    <property type="entry name" value="ALCOHOL DEHYDROGENASE"/>
    <property type="match status" value="1"/>
</dbReference>
<evidence type="ECO:0000256" key="3">
    <source>
        <dbReference type="SAM" id="MobiDB-lite"/>
    </source>
</evidence>
<evidence type="ECO:0000313" key="4">
    <source>
        <dbReference type="EMBL" id="CUH59570.1"/>
    </source>
</evidence>
<dbReference type="EC" id="1.2.1.-" evidence="4"/>
<dbReference type="PRINTS" id="PR00081">
    <property type="entry name" value="GDHRDH"/>
</dbReference>
<proteinExistence type="inferred from homology"/>
<accession>A0A0N7LT32</accession>
<gene>
    <name evidence="4" type="primary">acr1</name>
    <name evidence="4" type="ORF">THS5294_00856</name>
</gene>
<evidence type="ECO:0000313" key="5">
    <source>
        <dbReference type="Proteomes" id="UP000051298"/>
    </source>
</evidence>
<dbReference type="eggNOG" id="COG1028">
    <property type="taxonomic scope" value="Bacteria"/>
</dbReference>